<evidence type="ECO:0000313" key="1">
    <source>
        <dbReference type="EMBL" id="QHT75019.1"/>
    </source>
</evidence>
<dbReference type="SUPFAM" id="SSF53448">
    <property type="entry name" value="Nucleotide-diphospho-sugar transferases"/>
    <property type="match status" value="1"/>
</dbReference>
<protein>
    <recommendedName>
        <fullName evidence="2">Glycosyltransferase 2-like domain-containing protein</fullName>
    </recommendedName>
</protein>
<organism evidence="1">
    <name type="scientific">viral metagenome</name>
    <dbReference type="NCBI Taxonomy" id="1070528"/>
    <lineage>
        <taxon>unclassified sequences</taxon>
        <taxon>metagenomes</taxon>
        <taxon>organismal metagenomes</taxon>
    </lineage>
</organism>
<evidence type="ECO:0008006" key="2">
    <source>
        <dbReference type="Google" id="ProtNLM"/>
    </source>
</evidence>
<dbReference type="AlphaFoldDB" id="A0A6C0H3J2"/>
<dbReference type="EMBL" id="MN739861">
    <property type="protein sequence ID" value="QHT75019.1"/>
    <property type="molecule type" value="Genomic_DNA"/>
</dbReference>
<sequence length="270" mass="32405">MNDIITEEPIQDLTFELPKTTIATLHCNDRNAVFEVIDSLYEQTKNIPMWTILSQGCSKTHNDNIRKKLESYGIQYDLIEIEQNMGWSRGMNTLYNYLASNDYKFVFHLEDDWICTDIKSKDWLTNCLTYLVLNPNVSTLFLRKYLTEEEKIFYGWKRHINYLCFKYPNPFMYNEKIKTEPKKEFRDITFRRIPEFLYTANPTIFRLSDYLEKNVFPFPEFNDISNLQKEWKTTTNDNAPEWGCSEALSMEKIRDLICMNVDNGYFYHRF</sequence>
<dbReference type="InterPro" id="IPR029044">
    <property type="entry name" value="Nucleotide-diphossugar_trans"/>
</dbReference>
<accession>A0A6C0H3J2</accession>
<name>A0A6C0H3J2_9ZZZZ</name>
<proteinExistence type="predicted"/>
<reference evidence="1" key="1">
    <citation type="journal article" date="2020" name="Nature">
        <title>Giant virus diversity and host interactions through global metagenomics.</title>
        <authorList>
            <person name="Schulz F."/>
            <person name="Roux S."/>
            <person name="Paez-Espino D."/>
            <person name="Jungbluth S."/>
            <person name="Walsh D.A."/>
            <person name="Denef V.J."/>
            <person name="McMahon K.D."/>
            <person name="Konstantinidis K.T."/>
            <person name="Eloe-Fadrosh E.A."/>
            <person name="Kyrpides N.C."/>
            <person name="Woyke T."/>
        </authorList>
    </citation>
    <scope>NUCLEOTIDE SEQUENCE</scope>
    <source>
        <strain evidence="1">GVMAG-M-3300023179-62</strain>
    </source>
</reference>
<dbReference type="Gene3D" id="3.90.550.10">
    <property type="entry name" value="Spore Coat Polysaccharide Biosynthesis Protein SpsA, Chain A"/>
    <property type="match status" value="1"/>
</dbReference>